<dbReference type="AlphaFoldDB" id="A0A2N1PIX0"/>
<comment type="caution">
    <text evidence="2">The sequence shown here is derived from an EMBL/GenBank/DDBJ whole genome shotgun (WGS) entry which is preliminary data.</text>
</comment>
<evidence type="ECO:0000313" key="3">
    <source>
        <dbReference type="Proteomes" id="UP000233256"/>
    </source>
</evidence>
<name>A0A2N1PIX0_9BACT</name>
<evidence type="ECO:0000256" key="1">
    <source>
        <dbReference type="SAM" id="MobiDB-lite"/>
    </source>
</evidence>
<dbReference type="Proteomes" id="UP000233256">
    <property type="component" value="Unassembled WGS sequence"/>
</dbReference>
<organism evidence="2 3">
    <name type="scientific">Candidatus Wallbacteria bacterium HGW-Wallbacteria-1</name>
    <dbReference type="NCBI Taxonomy" id="2013854"/>
    <lineage>
        <taxon>Bacteria</taxon>
        <taxon>Candidatus Walliibacteriota</taxon>
    </lineage>
</organism>
<feature type="region of interest" description="Disordered" evidence="1">
    <location>
        <begin position="103"/>
        <end position="125"/>
    </location>
</feature>
<reference evidence="2 3" key="1">
    <citation type="journal article" date="2017" name="ISME J.">
        <title>Potential for microbial H2 and metal transformations associated with novel bacteria and archaea in deep terrestrial subsurface sediments.</title>
        <authorList>
            <person name="Hernsdorf A.W."/>
            <person name="Amano Y."/>
            <person name="Miyakawa K."/>
            <person name="Ise K."/>
            <person name="Suzuki Y."/>
            <person name="Anantharaman K."/>
            <person name="Probst A."/>
            <person name="Burstein D."/>
            <person name="Thomas B.C."/>
            <person name="Banfield J.F."/>
        </authorList>
    </citation>
    <scope>NUCLEOTIDE SEQUENCE [LARGE SCALE GENOMIC DNA]</scope>
    <source>
        <strain evidence="2">HGW-Wallbacteria-1</strain>
    </source>
</reference>
<dbReference type="EMBL" id="PGXC01000053">
    <property type="protein sequence ID" value="PKK88294.1"/>
    <property type="molecule type" value="Genomic_DNA"/>
</dbReference>
<sequence>MAESISIFASMFVQFAFDVPFAFATSGNSDTISYTYSIIDRSDQRDQKRISILSPDKDRLGTAIANARRLKESYEINGRTLSNMDAPVTSVHELILELYKKGEEPIGSPPLNNSTDFSSPFNSYK</sequence>
<protein>
    <submittedName>
        <fullName evidence="2">Uncharacterized protein</fullName>
    </submittedName>
</protein>
<feature type="compositionally biased region" description="Polar residues" evidence="1">
    <location>
        <begin position="110"/>
        <end position="125"/>
    </location>
</feature>
<proteinExistence type="predicted"/>
<accession>A0A2N1PIX0</accession>
<gene>
    <name evidence="2" type="ORF">CVV64_19455</name>
</gene>
<evidence type="ECO:0000313" key="2">
    <source>
        <dbReference type="EMBL" id="PKK88294.1"/>
    </source>
</evidence>